<protein>
    <submittedName>
        <fullName evidence="2">Uncharacterized protein</fullName>
    </submittedName>
</protein>
<reference evidence="2 3" key="1">
    <citation type="submission" date="2020-04" db="EMBL/GenBank/DDBJ databases">
        <authorList>
            <person name="Zhang R."/>
            <person name="Schippers A."/>
        </authorList>
    </citation>
    <scope>NUCLEOTIDE SEQUENCE [LARGE SCALE GENOMIC DNA]</scope>
    <source>
        <strain evidence="2 3">DSM 109850</strain>
    </source>
</reference>
<dbReference type="RefSeq" id="WP_169100441.1">
    <property type="nucleotide sequence ID" value="NZ_JABBVZ010000046.1"/>
</dbReference>
<dbReference type="AlphaFoldDB" id="A0A7Y0Q3S4"/>
<sequence length="78" mass="8242">MKFGTWLSIIGILAGAWVILAPEIVGFAPTHGNPWTGPMLGSAILGGLIMLTALVGLVAFWGLRLRELGNQSPEQQDA</sequence>
<feature type="transmembrane region" description="Helical" evidence="1">
    <location>
        <begin position="40"/>
        <end position="63"/>
    </location>
</feature>
<evidence type="ECO:0000256" key="1">
    <source>
        <dbReference type="SAM" id="Phobius"/>
    </source>
</evidence>
<name>A0A7Y0Q3S4_9FIRM</name>
<dbReference type="Proteomes" id="UP000533476">
    <property type="component" value="Unassembled WGS sequence"/>
</dbReference>
<gene>
    <name evidence="2" type="ORF">HIJ39_13200</name>
</gene>
<evidence type="ECO:0000313" key="3">
    <source>
        <dbReference type="Proteomes" id="UP000533476"/>
    </source>
</evidence>
<keyword evidence="3" id="KW-1185">Reference proteome</keyword>
<comment type="caution">
    <text evidence="2">The sequence shown here is derived from an EMBL/GenBank/DDBJ whole genome shotgun (WGS) entry which is preliminary data.</text>
</comment>
<organism evidence="2 3">
    <name type="scientific">Sulfobacillus harzensis</name>
    <dbReference type="NCBI Taxonomy" id="2729629"/>
    <lineage>
        <taxon>Bacteria</taxon>
        <taxon>Bacillati</taxon>
        <taxon>Bacillota</taxon>
        <taxon>Clostridia</taxon>
        <taxon>Eubacteriales</taxon>
        <taxon>Clostridiales Family XVII. Incertae Sedis</taxon>
        <taxon>Sulfobacillus</taxon>
    </lineage>
</organism>
<proteinExistence type="predicted"/>
<keyword evidence="1" id="KW-0472">Membrane</keyword>
<dbReference type="EMBL" id="JABBVZ010000046">
    <property type="protein sequence ID" value="NMP23296.1"/>
    <property type="molecule type" value="Genomic_DNA"/>
</dbReference>
<evidence type="ECO:0000313" key="2">
    <source>
        <dbReference type="EMBL" id="NMP23296.1"/>
    </source>
</evidence>
<feature type="transmembrane region" description="Helical" evidence="1">
    <location>
        <begin position="7"/>
        <end position="28"/>
    </location>
</feature>
<accession>A0A7Y0Q3S4</accession>
<keyword evidence="1" id="KW-1133">Transmembrane helix</keyword>
<keyword evidence="1" id="KW-0812">Transmembrane</keyword>